<sequence length="296" mass="32854">MPEGSSLEERFKGRKVLPTNVKPLHYSVSLQPDLNSFKYTGSVAIDLEVVQESSSISLNINNIQLGLCKLLTKEGELIEEISADKIEINEVDEILKICLIKPLNHGKVVKLVLEFESVLNDKLKGFYRSHFIDGTGKEKVMACTQFAATDARMAFPCWDEPHLKATFDVALEVSRDLTALSNMNVVSEVPIDDNLKRVTFATSPVMSTYLLAFIVAELEYIEAFTTVGTPIPCRVYGPIGAAQQGKFALEICTRSLDLYNKVFGSPYPLPKMDMVPVADFEAGAMENWGLVTYRTS</sequence>
<dbReference type="SUPFAM" id="SSF55486">
    <property type="entry name" value="Metalloproteases ('zincins'), catalytic domain"/>
    <property type="match status" value="1"/>
</dbReference>
<dbReference type="AlphaFoldDB" id="A0A137P557"/>
<dbReference type="InterPro" id="IPR045357">
    <property type="entry name" value="Aminopeptidase_N-like_N"/>
</dbReference>
<evidence type="ECO:0000256" key="1">
    <source>
        <dbReference type="ARBA" id="ARBA00001947"/>
    </source>
</evidence>
<reference evidence="11 12" key="1">
    <citation type="journal article" date="2015" name="Genome Biol. Evol.">
        <title>Phylogenomic analyses indicate that early fungi evolved digesting cell walls of algal ancestors of land plants.</title>
        <authorList>
            <person name="Chang Y."/>
            <person name="Wang S."/>
            <person name="Sekimoto S."/>
            <person name="Aerts A.L."/>
            <person name="Choi C."/>
            <person name="Clum A."/>
            <person name="LaButti K.M."/>
            <person name="Lindquist E.A."/>
            <person name="Yee Ngan C."/>
            <person name="Ohm R.A."/>
            <person name="Salamov A.A."/>
            <person name="Grigoriev I.V."/>
            <person name="Spatafora J.W."/>
            <person name="Berbee M.L."/>
        </authorList>
    </citation>
    <scope>NUCLEOTIDE SEQUENCE [LARGE SCALE GENOMIC DNA]</scope>
    <source>
        <strain evidence="11 12">NRRL 28638</strain>
    </source>
</reference>
<dbReference type="CDD" id="cd09601">
    <property type="entry name" value="M1_APN-Q_like"/>
    <property type="match status" value="1"/>
</dbReference>
<comment type="similarity">
    <text evidence="2">Belongs to the peptidase M1 family.</text>
</comment>
<evidence type="ECO:0000256" key="2">
    <source>
        <dbReference type="ARBA" id="ARBA00010136"/>
    </source>
</evidence>
<keyword evidence="6 11" id="KW-0378">Hydrolase</keyword>
<dbReference type="GO" id="GO:0070006">
    <property type="term" value="F:metalloaminopeptidase activity"/>
    <property type="evidence" value="ECO:0007669"/>
    <property type="project" value="TreeGrafter"/>
</dbReference>
<keyword evidence="7" id="KW-0862">Zinc</keyword>
<dbReference type="SUPFAM" id="SSF63737">
    <property type="entry name" value="Leukotriene A4 hydrolase N-terminal domain"/>
    <property type="match status" value="1"/>
</dbReference>
<dbReference type="GO" id="GO:0042277">
    <property type="term" value="F:peptide binding"/>
    <property type="evidence" value="ECO:0007669"/>
    <property type="project" value="TreeGrafter"/>
</dbReference>
<dbReference type="PRINTS" id="PR00756">
    <property type="entry name" value="ALADIPTASE"/>
</dbReference>
<dbReference type="FunFam" id="2.60.40.1730:FF:000002">
    <property type="entry name" value="Aminopeptidase"/>
    <property type="match status" value="1"/>
</dbReference>
<dbReference type="PANTHER" id="PTHR11533:SF174">
    <property type="entry name" value="PUROMYCIN-SENSITIVE AMINOPEPTIDASE-RELATED"/>
    <property type="match status" value="1"/>
</dbReference>
<dbReference type="OrthoDB" id="10031169at2759"/>
<feature type="non-terminal residue" evidence="11">
    <location>
        <position position="296"/>
    </location>
</feature>
<evidence type="ECO:0000256" key="6">
    <source>
        <dbReference type="ARBA" id="ARBA00022801"/>
    </source>
</evidence>
<name>A0A137P557_CONC2</name>
<feature type="domain" description="Aminopeptidase N-like N-terminal" evidence="10">
    <location>
        <begin position="22"/>
        <end position="210"/>
    </location>
</feature>
<keyword evidence="4" id="KW-0645">Protease</keyword>
<protein>
    <submittedName>
        <fullName evidence="11">Leukotriene A4 hydrolase N-terminal domain-containing protein</fullName>
    </submittedName>
</protein>
<organism evidence="11 12">
    <name type="scientific">Conidiobolus coronatus (strain ATCC 28846 / CBS 209.66 / NRRL 28638)</name>
    <name type="common">Delacroixia coronata</name>
    <dbReference type="NCBI Taxonomy" id="796925"/>
    <lineage>
        <taxon>Eukaryota</taxon>
        <taxon>Fungi</taxon>
        <taxon>Fungi incertae sedis</taxon>
        <taxon>Zoopagomycota</taxon>
        <taxon>Entomophthoromycotina</taxon>
        <taxon>Entomophthoromycetes</taxon>
        <taxon>Entomophthorales</taxon>
        <taxon>Ancylistaceae</taxon>
        <taxon>Conidiobolus</taxon>
    </lineage>
</organism>
<dbReference type="InterPro" id="IPR050344">
    <property type="entry name" value="Peptidase_M1_aminopeptidases"/>
</dbReference>
<dbReference type="GO" id="GO:0005615">
    <property type="term" value="C:extracellular space"/>
    <property type="evidence" value="ECO:0007669"/>
    <property type="project" value="TreeGrafter"/>
</dbReference>
<feature type="domain" description="Peptidase M1 membrane alanine aminopeptidase" evidence="9">
    <location>
        <begin position="247"/>
        <end position="295"/>
    </location>
</feature>
<keyword evidence="8" id="KW-0482">Metalloprotease</keyword>
<dbReference type="GO" id="GO:0006508">
    <property type="term" value="P:proteolysis"/>
    <property type="evidence" value="ECO:0007669"/>
    <property type="project" value="UniProtKB-KW"/>
</dbReference>
<dbReference type="Pfam" id="PF17900">
    <property type="entry name" value="Peptidase_M1_N"/>
    <property type="match status" value="1"/>
</dbReference>
<gene>
    <name evidence="11" type="ORF">CONCODRAFT_7462</name>
</gene>
<dbReference type="InterPro" id="IPR001930">
    <property type="entry name" value="Peptidase_M1"/>
</dbReference>
<proteinExistence type="inferred from homology"/>
<dbReference type="PANTHER" id="PTHR11533">
    <property type="entry name" value="PROTEASE M1 ZINC METALLOPROTEASE"/>
    <property type="match status" value="1"/>
</dbReference>
<dbReference type="OMA" id="RNDTHER"/>
<dbReference type="GO" id="GO:0005737">
    <property type="term" value="C:cytoplasm"/>
    <property type="evidence" value="ECO:0007669"/>
    <property type="project" value="TreeGrafter"/>
</dbReference>
<dbReference type="Pfam" id="PF01433">
    <property type="entry name" value="Peptidase_M1"/>
    <property type="match status" value="1"/>
</dbReference>
<dbReference type="GO" id="GO:0008270">
    <property type="term" value="F:zinc ion binding"/>
    <property type="evidence" value="ECO:0007669"/>
    <property type="project" value="InterPro"/>
</dbReference>
<keyword evidence="3" id="KW-0031">Aminopeptidase</keyword>
<keyword evidence="12" id="KW-1185">Reference proteome</keyword>
<evidence type="ECO:0000256" key="8">
    <source>
        <dbReference type="ARBA" id="ARBA00023049"/>
    </source>
</evidence>
<dbReference type="Gene3D" id="2.60.40.1730">
    <property type="entry name" value="tricorn interacting facor f3 domain"/>
    <property type="match status" value="1"/>
</dbReference>
<dbReference type="InterPro" id="IPR014782">
    <property type="entry name" value="Peptidase_M1_dom"/>
</dbReference>
<evidence type="ECO:0000256" key="5">
    <source>
        <dbReference type="ARBA" id="ARBA00022723"/>
    </source>
</evidence>
<evidence type="ECO:0000313" key="11">
    <source>
        <dbReference type="EMBL" id="KXN70064.1"/>
    </source>
</evidence>
<keyword evidence="5" id="KW-0479">Metal-binding</keyword>
<dbReference type="Gene3D" id="3.30.2010.30">
    <property type="match status" value="1"/>
</dbReference>
<comment type="cofactor">
    <cofactor evidence="1">
        <name>Zn(2+)</name>
        <dbReference type="ChEBI" id="CHEBI:29105"/>
    </cofactor>
</comment>
<accession>A0A137P557</accession>
<dbReference type="EMBL" id="KQ964514">
    <property type="protein sequence ID" value="KXN70064.1"/>
    <property type="molecule type" value="Genomic_DNA"/>
</dbReference>
<dbReference type="GO" id="GO:0043171">
    <property type="term" value="P:peptide catabolic process"/>
    <property type="evidence" value="ECO:0007669"/>
    <property type="project" value="TreeGrafter"/>
</dbReference>
<dbReference type="GO" id="GO:0016020">
    <property type="term" value="C:membrane"/>
    <property type="evidence" value="ECO:0007669"/>
    <property type="project" value="TreeGrafter"/>
</dbReference>
<dbReference type="InterPro" id="IPR042097">
    <property type="entry name" value="Aminopeptidase_N-like_N_sf"/>
</dbReference>
<evidence type="ECO:0000259" key="9">
    <source>
        <dbReference type="Pfam" id="PF01433"/>
    </source>
</evidence>
<dbReference type="STRING" id="796925.A0A137P557"/>
<dbReference type="Proteomes" id="UP000070444">
    <property type="component" value="Unassembled WGS sequence"/>
</dbReference>
<evidence type="ECO:0000259" key="10">
    <source>
        <dbReference type="Pfam" id="PF17900"/>
    </source>
</evidence>
<evidence type="ECO:0000256" key="7">
    <source>
        <dbReference type="ARBA" id="ARBA00022833"/>
    </source>
</evidence>
<evidence type="ECO:0000256" key="4">
    <source>
        <dbReference type="ARBA" id="ARBA00022670"/>
    </source>
</evidence>
<evidence type="ECO:0000313" key="12">
    <source>
        <dbReference type="Proteomes" id="UP000070444"/>
    </source>
</evidence>
<dbReference type="InterPro" id="IPR034016">
    <property type="entry name" value="M1_APN-typ"/>
</dbReference>
<evidence type="ECO:0000256" key="3">
    <source>
        <dbReference type="ARBA" id="ARBA00022438"/>
    </source>
</evidence>